<protein>
    <submittedName>
        <fullName evidence="2">Uncharacterized protein</fullName>
    </submittedName>
</protein>
<feature type="region of interest" description="Disordered" evidence="1">
    <location>
        <begin position="1"/>
        <end position="44"/>
    </location>
</feature>
<gene>
    <name evidence="2" type="ORF">J7337_011182</name>
</gene>
<dbReference type="RefSeq" id="XP_044677286.1">
    <property type="nucleotide sequence ID" value="XM_044828732.1"/>
</dbReference>
<keyword evidence="3" id="KW-1185">Reference proteome</keyword>
<organism evidence="2 3">
    <name type="scientific">Fusarium musae</name>
    <dbReference type="NCBI Taxonomy" id="1042133"/>
    <lineage>
        <taxon>Eukaryota</taxon>
        <taxon>Fungi</taxon>
        <taxon>Dikarya</taxon>
        <taxon>Ascomycota</taxon>
        <taxon>Pezizomycotina</taxon>
        <taxon>Sordariomycetes</taxon>
        <taxon>Hypocreomycetidae</taxon>
        <taxon>Hypocreales</taxon>
        <taxon>Nectriaceae</taxon>
        <taxon>Fusarium</taxon>
    </lineage>
</organism>
<dbReference type="EMBL" id="JAHBCI010000008">
    <property type="protein sequence ID" value="KAG9498286.1"/>
    <property type="molecule type" value="Genomic_DNA"/>
</dbReference>
<feature type="compositionally biased region" description="Low complexity" evidence="1">
    <location>
        <begin position="12"/>
        <end position="32"/>
    </location>
</feature>
<name>A0A9P8DAK0_9HYPO</name>
<proteinExistence type="predicted"/>
<dbReference type="GeneID" id="68319038"/>
<comment type="caution">
    <text evidence="2">The sequence shown here is derived from an EMBL/GenBank/DDBJ whole genome shotgun (WGS) entry which is preliminary data.</text>
</comment>
<reference evidence="2" key="1">
    <citation type="journal article" date="2021" name="Mol. Plant Microbe Interact.">
        <title>Telomere to telomere genome assembly of Fusarium musae F31, causal agent of crown rot disease of banana.</title>
        <authorList>
            <person name="Degradi L."/>
            <person name="Tava V."/>
            <person name="Kunova A."/>
            <person name="Cortesi P."/>
            <person name="Saracchi M."/>
            <person name="Pasquali M."/>
        </authorList>
    </citation>
    <scope>NUCLEOTIDE SEQUENCE</scope>
    <source>
        <strain evidence="2">F31</strain>
    </source>
</reference>
<evidence type="ECO:0000256" key="1">
    <source>
        <dbReference type="SAM" id="MobiDB-lite"/>
    </source>
</evidence>
<sequence length="422" mass="48271">MVVQNRYTRACESPSPSRSPSEDSPSSSDDLSPGPPPPDEDMYPDQPEYTFFEIIVGVTPHTVQCIRLYFHRLWQIEAPISFRFQDAQIVTGNLSSMITVSERWALACLHKDEEAGMPLFSKNRLNKAVCDAGLKEYEKATEIDARDFISHLKDLRNAIQDVSYRIEDVARVIKQDLEPCRTVLNSCIENLIKDWYHGQGPSIDSASVYLKVLGNEKRGHWKCASDSSINAKDTYLRPADLVTMNLPDAIRNLEHYLTIALFSLEKMLELDFQLFPILRKLNLTGEKYAINRTELLWARLSLRHLQGEAQRRSEELEAFQVLLKCRLWRRYGRAGREYVAKLFPDLPETFIDTLDVPALISIALGIEDSETARRHMGGLWQQIGRSNGGRDFDVSFPCREKQREALRFAAGGRFRGLDSRDI</sequence>
<evidence type="ECO:0000313" key="3">
    <source>
        <dbReference type="Proteomes" id="UP000827133"/>
    </source>
</evidence>
<dbReference type="AlphaFoldDB" id="A0A9P8DAK0"/>
<dbReference type="Proteomes" id="UP000827133">
    <property type="component" value="Unassembled WGS sequence"/>
</dbReference>
<evidence type="ECO:0000313" key="2">
    <source>
        <dbReference type="EMBL" id="KAG9498286.1"/>
    </source>
</evidence>
<accession>A0A9P8DAK0</accession>
<dbReference type="KEGG" id="fmu:J7337_011182"/>